<dbReference type="SMART" id="SM00329">
    <property type="entry name" value="BPI2"/>
    <property type="match status" value="1"/>
</dbReference>
<dbReference type="Gene3D" id="3.15.20.10">
    <property type="entry name" value="Bactericidal permeability-increasing protein, domain 2"/>
    <property type="match status" value="1"/>
</dbReference>
<dbReference type="InterPro" id="IPR001124">
    <property type="entry name" value="Lipid-bd_serum_glycop_C"/>
</dbReference>
<feature type="domain" description="Lipid-binding serum glycoprotein C-terminal" evidence="1">
    <location>
        <begin position="1"/>
        <end position="194"/>
    </location>
</feature>
<accession>A0A811NC72</accession>
<evidence type="ECO:0000259" key="1">
    <source>
        <dbReference type="SMART" id="SM00329"/>
    </source>
</evidence>
<evidence type="ECO:0000313" key="2">
    <source>
        <dbReference type="EMBL" id="CAD6218755.1"/>
    </source>
</evidence>
<comment type="caution">
    <text evidence="2">The sequence shown here is derived from an EMBL/GenBank/DDBJ whole genome shotgun (WGS) entry which is preliminary data.</text>
</comment>
<dbReference type="PANTHER" id="PTHR46801:SF5">
    <property type="entry name" value="OS09G0482720 PROTEIN"/>
    <property type="match status" value="1"/>
</dbReference>
<organism evidence="2 3">
    <name type="scientific">Miscanthus lutarioriparius</name>
    <dbReference type="NCBI Taxonomy" id="422564"/>
    <lineage>
        <taxon>Eukaryota</taxon>
        <taxon>Viridiplantae</taxon>
        <taxon>Streptophyta</taxon>
        <taxon>Embryophyta</taxon>
        <taxon>Tracheophyta</taxon>
        <taxon>Spermatophyta</taxon>
        <taxon>Magnoliopsida</taxon>
        <taxon>Liliopsida</taxon>
        <taxon>Poales</taxon>
        <taxon>Poaceae</taxon>
        <taxon>PACMAD clade</taxon>
        <taxon>Panicoideae</taxon>
        <taxon>Andropogonodae</taxon>
        <taxon>Andropogoneae</taxon>
        <taxon>Saccharinae</taxon>
        <taxon>Miscanthus</taxon>
    </lineage>
</organism>
<dbReference type="EMBL" id="CAJGYO010000003">
    <property type="protein sequence ID" value="CAD6218755.1"/>
    <property type="molecule type" value="Genomic_DNA"/>
</dbReference>
<dbReference type="Pfam" id="PF02886">
    <property type="entry name" value="LBP_BPI_CETP_C"/>
    <property type="match status" value="1"/>
</dbReference>
<name>A0A811NC72_9POAL</name>
<evidence type="ECO:0000313" key="3">
    <source>
        <dbReference type="Proteomes" id="UP000604825"/>
    </source>
</evidence>
<dbReference type="AlphaFoldDB" id="A0A811NC72"/>
<sequence>MLWISLDEDVFNSVSALYFKAGLLQRMVDKVPEQFLLNTASWRFLVPRLYREYPDDDILLNISAVSPPSVRINVGRIDATVDLDVTVNVLDFGEIVPVACISVSVAVSGAAAVSENNLVGRVELDYFSFTLKWSKVGKLHTSLVQTVLRILLKILFVPYVNSYLEQGFQLPIIKGFSVIDACVLTSYSRMIVSCNVAFTEPEVLSPVQESKTNEDLSHEVSLLVGSAKTWQPPITSVKFL</sequence>
<keyword evidence="3" id="KW-1185">Reference proteome</keyword>
<dbReference type="SUPFAM" id="SSF55394">
    <property type="entry name" value="Bactericidal permeability-increasing protein, BPI"/>
    <property type="match status" value="1"/>
</dbReference>
<proteinExistence type="predicted"/>
<dbReference type="PANTHER" id="PTHR46801">
    <property type="entry name" value="OS06G0309200 PROTEIN"/>
    <property type="match status" value="1"/>
</dbReference>
<dbReference type="InterPro" id="IPR017943">
    <property type="entry name" value="Bactericidal_perm-incr_a/b_dom"/>
</dbReference>
<dbReference type="OrthoDB" id="10255543at2759"/>
<dbReference type="GO" id="GO:0008289">
    <property type="term" value="F:lipid binding"/>
    <property type="evidence" value="ECO:0007669"/>
    <property type="project" value="InterPro"/>
</dbReference>
<dbReference type="InterPro" id="IPR045897">
    <property type="entry name" value="BPI/LBP_pln"/>
</dbReference>
<gene>
    <name evidence="2" type="ORF">NCGR_LOCUS12606</name>
</gene>
<dbReference type="Proteomes" id="UP000604825">
    <property type="component" value="Unassembled WGS sequence"/>
</dbReference>
<reference evidence="2" key="1">
    <citation type="submission" date="2020-10" db="EMBL/GenBank/DDBJ databases">
        <authorList>
            <person name="Han B."/>
            <person name="Lu T."/>
            <person name="Zhao Q."/>
            <person name="Huang X."/>
            <person name="Zhao Y."/>
        </authorList>
    </citation>
    <scope>NUCLEOTIDE SEQUENCE</scope>
</reference>
<protein>
    <recommendedName>
        <fullName evidence="1">Lipid-binding serum glycoprotein C-terminal domain-containing protein</fullName>
    </recommendedName>
</protein>